<dbReference type="OrthoDB" id="10292959at2759"/>
<dbReference type="Proteomes" id="UP000887116">
    <property type="component" value="Unassembled WGS sequence"/>
</dbReference>
<keyword evidence="2" id="KW-1185">Reference proteome</keyword>
<dbReference type="EMBL" id="BMAO01038929">
    <property type="protein sequence ID" value="GFR27829.1"/>
    <property type="molecule type" value="Genomic_DNA"/>
</dbReference>
<name>A0A8X6ISU0_TRICU</name>
<sequence>MGFDGNGFLMLYFGVKRWILRLKIIYFHPLSPPPLLRGTELFVHPTPSPKKCASPFAQHPHRIFITPSERSRRKSFTLCRGFIFFWKRNGIHRWRFPPGVMDSSCSAGVKESCRKYFGARVLVSNS</sequence>
<protein>
    <submittedName>
        <fullName evidence="1">Uncharacterized protein</fullName>
    </submittedName>
</protein>
<accession>A0A8X6ISU0</accession>
<proteinExistence type="predicted"/>
<dbReference type="AlphaFoldDB" id="A0A8X6ISU0"/>
<gene>
    <name evidence="1" type="ORF">TNCT_356581</name>
</gene>
<reference evidence="1" key="1">
    <citation type="submission" date="2020-07" db="EMBL/GenBank/DDBJ databases">
        <title>Multicomponent nature underlies the extraordinary mechanical properties of spider dragline silk.</title>
        <authorList>
            <person name="Kono N."/>
            <person name="Nakamura H."/>
            <person name="Mori M."/>
            <person name="Yoshida Y."/>
            <person name="Ohtoshi R."/>
            <person name="Malay A.D."/>
            <person name="Moran D.A.P."/>
            <person name="Tomita M."/>
            <person name="Numata K."/>
            <person name="Arakawa K."/>
        </authorList>
    </citation>
    <scope>NUCLEOTIDE SEQUENCE</scope>
</reference>
<evidence type="ECO:0000313" key="2">
    <source>
        <dbReference type="Proteomes" id="UP000887116"/>
    </source>
</evidence>
<comment type="caution">
    <text evidence="1">The sequence shown here is derived from an EMBL/GenBank/DDBJ whole genome shotgun (WGS) entry which is preliminary data.</text>
</comment>
<evidence type="ECO:0000313" key="1">
    <source>
        <dbReference type="EMBL" id="GFR27829.1"/>
    </source>
</evidence>
<organism evidence="1 2">
    <name type="scientific">Trichonephila clavata</name>
    <name type="common">Joro spider</name>
    <name type="synonym">Nephila clavata</name>
    <dbReference type="NCBI Taxonomy" id="2740835"/>
    <lineage>
        <taxon>Eukaryota</taxon>
        <taxon>Metazoa</taxon>
        <taxon>Ecdysozoa</taxon>
        <taxon>Arthropoda</taxon>
        <taxon>Chelicerata</taxon>
        <taxon>Arachnida</taxon>
        <taxon>Araneae</taxon>
        <taxon>Araneomorphae</taxon>
        <taxon>Entelegynae</taxon>
        <taxon>Araneoidea</taxon>
        <taxon>Nephilidae</taxon>
        <taxon>Trichonephila</taxon>
    </lineage>
</organism>